<dbReference type="Proteomes" id="UP000824120">
    <property type="component" value="Chromosome 3"/>
</dbReference>
<comment type="caution">
    <text evidence="1">The sequence shown here is derived from an EMBL/GenBank/DDBJ whole genome shotgun (WGS) entry which is preliminary data.</text>
</comment>
<keyword evidence="2" id="KW-1185">Reference proteome</keyword>
<protein>
    <submittedName>
        <fullName evidence="1">Uncharacterized protein</fullName>
    </submittedName>
</protein>
<reference evidence="1 2" key="1">
    <citation type="submission" date="2020-09" db="EMBL/GenBank/DDBJ databases">
        <title>De no assembly of potato wild relative species, Solanum commersonii.</title>
        <authorList>
            <person name="Cho K."/>
        </authorList>
    </citation>
    <scope>NUCLEOTIDE SEQUENCE [LARGE SCALE GENOMIC DNA]</scope>
    <source>
        <strain evidence="1">LZ3.2</strain>
        <tissue evidence="1">Leaf</tissue>
    </source>
</reference>
<dbReference type="AlphaFoldDB" id="A0A9J5ZWG5"/>
<evidence type="ECO:0000313" key="2">
    <source>
        <dbReference type="Proteomes" id="UP000824120"/>
    </source>
</evidence>
<sequence>MKYNFLCTDDCTNLRFRITSSKCLLKRQHLQRDKKATVKKVENSNRTVSNAYASLLKYY</sequence>
<evidence type="ECO:0000313" key="1">
    <source>
        <dbReference type="EMBL" id="KAG5616609.1"/>
    </source>
</evidence>
<dbReference type="EMBL" id="JACXVP010000003">
    <property type="protein sequence ID" value="KAG5616609.1"/>
    <property type="molecule type" value="Genomic_DNA"/>
</dbReference>
<name>A0A9J5ZWG5_SOLCO</name>
<gene>
    <name evidence="1" type="ORF">H5410_016433</name>
</gene>
<accession>A0A9J5ZWG5</accession>
<organism evidence="1 2">
    <name type="scientific">Solanum commersonii</name>
    <name type="common">Commerson's wild potato</name>
    <name type="synonym">Commerson's nightshade</name>
    <dbReference type="NCBI Taxonomy" id="4109"/>
    <lineage>
        <taxon>Eukaryota</taxon>
        <taxon>Viridiplantae</taxon>
        <taxon>Streptophyta</taxon>
        <taxon>Embryophyta</taxon>
        <taxon>Tracheophyta</taxon>
        <taxon>Spermatophyta</taxon>
        <taxon>Magnoliopsida</taxon>
        <taxon>eudicotyledons</taxon>
        <taxon>Gunneridae</taxon>
        <taxon>Pentapetalae</taxon>
        <taxon>asterids</taxon>
        <taxon>lamiids</taxon>
        <taxon>Solanales</taxon>
        <taxon>Solanaceae</taxon>
        <taxon>Solanoideae</taxon>
        <taxon>Solaneae</taxon>
        <taxon>Solanum</taxon>
    </lineage>
</organism>
<proteinExistence type="predicted"/>